<dbReference type="EnsemblProtists" id="EKX51015">
    <property type="protein sequence ID" value="EKX51015"/>
    <property type="gene ID" value="GUITHDRAFT_103602"/>
</dbReference>
<gene>
    <name evidence="2" type="ORF">GUITHDRAFT_103602</name>
</gene>
<reference evidence="3" key="3">
    <citation type="submission" date="2015-06" db="UniProtKB">
        <authorList>
            <consortium name="EnsemblProtists"/>
        </authorList>
    </citation>
    <scope>IDENTIFICATION</scope>
</reference>
<sequence>MKVSNKSNVQFVVDGSCVLMKGKCKTFPCSRDGWRCASCVQSMEAAYKQIIQDKILVSLASTFPENSLEHVQHYDSGASEIEEKNLQLCELQKVIEIANSQIPLLQDQTFEATRRADNYKSEMDSMAIKIKELEQKLELQGAESKISELTEELTSVRHELIKQKTITAESKKQQKVSCIRLKALALEVISKETSSLDLRNKVEELNKLLLETIEQQQGLQKHNESLSNTVDQLSKALELAVDTDQDMKQAREQLLVENEQLKEEIMQMKTRLSLRNNEKQLFKVAEGGMAWRTMGERKAGGKT</sequence>
<dbReference type="AlphaFoldDB" id="L1JS50"/>
<feature type="coiled-coil region" evidence="1">
    <location>
        <begin position="233"/>
        <end position="278"/>
    </location>
</feature>
<dbReference type="OrthoDB" id="10620679at2759"/>
<organism evidence="2">
    <name type="scientific">Guillardia theta (strain CCMP2712)</name>
    <name type="common">Cryptophyte</name>
    <dbReference type="NCBI Taxonomy" id="905079"/>
    <lineage>
        <taxon>Eukaryota</taxon>
        <taxon>Cryptophyceae</taxon>
        <taxon>Pyrenomonadales</taxon>
        <taxon>Geminigeraceae</taxon>
        <taxon>Guillardia</taxon>
    </lineage>
</organism>
<dbReference type="KEGG" id="gtt:GUITHDRAFT_103602"/>
<feature type="coiled-coil region" evidence="1">
    <location>
        <begin position="116"/>
        <end position="159"/>
    </location>
</feature>
<name>L1JS50_GUITC</name>
<evidence type="ECO:0000256" key="1">
    <source>
        <dbReference type="SAM" id="Coils"/>
    </source>
</evidence>
<keyword evidence="1" id="KW-0175">Coiled coil</keyword>
<dbReference type="RefSeq" id="XP_005837995.1">
    <property type="nucleotide sequence ID" value="XM_005837938.1"/>
</dbReference>
<dbReference type="PaxDb" id="55529-EKX51015"/>
<reference evidence="2 4" key="1">
    <citation type="journal article" date="2012" name="Nature">
        <title>Algal genomes reveal evolutionary mosaicism and the fate of nucleomorphs.</title>
        <authorList>
            <consortium name="DOE Joint Genome Institute"/>
            <person name="Curtis B.A."/>
            <person name="Tanifuji G."/>
            <person name="Burki F."/>
            <person name="Gruber A."/>
            <person name="Irimia M."/>
            <person name="Maruyama S."/>
            <person name="Arias M.C."/>
            <person name="Ball S.G."/>
            <person name="Gile G.H."/>
            <person name="Hirakawa Y."/>
            <person name="Hopkins J.F."/>
            <person name="Kuo A."/>
            <person name="Rensing S.A."/>
            <person name="Schmutz J."/>
            <person name="Symeonidi A."/>
            <person name="Elias M."/>
            <person name="Eveleigh R.J."/>
            <person name="Herman E.K."/>
            <person name="Klute M.J."/>
            <person name="Nakayama T."/>
            <person name="Obornik M."/>
            <person name="Reyes-Prieto A."/>
            <person name="Armbrust E.V."/>
            <person name="Aves S.J."/>
            <person name="Beiko R.G."/>
            <person name="Coutinho P."/>
            <person name="Dacks J.B."/>
            <person name="Durnford D.G."/>
            <person name="Fast N.M."/>
            <person name="Green B.R."/>
            <person name="Grisdale C.J."/>
            <person name="Hempel F."/>
            <person name="Henrissat B."/>
            <person name="Hoppner M.P."/>
            <person name="Ishida K."/>
            <person name="Kim E."/>
            <person name="Koreny L."/>
            <person name="Kroth P.G."/>
            <person name="Liu Y."/>
            <person name="Malik S.B."/>
            <person name="Maier U.G."/>
            <person name="McRose D."/>
            <person name="Mock T."/>
            <person name="Neilson J.A."/>
            <person name="Onodera N.T."/>
            <person name="Poole A.M."/>
            <person name="Pritham E.J."/>
            <person name="Richards T.A."/>
            <person name="Rocap G."/>
            <person name="Roy S.W."/>
            <person name="Sarai C."/>
            <person name="Schaack S."/>
            <person name="Shirato S."/>
            <person name="Slamovits C.H."/>
            <person name="Spencer D.F."/>
            <person name="Suzuki S."/>
            <person name="Worden A.Z."/>
            <person name="Zauner S."/>
            <person name="Barry K."/>
            <person name="Bell C."/>
            <person name="Bharti A.K."/>
            <person name="Crow J.A."/>
            <person name="Grimwood J."/>
            <person name="Kramer R."/>
            <person name="Lindquist E."/>
            <person name="Lucas S."/>
            <person name="Salamov A."/>
            <person name="McFadden G.I."/>
            <person name="Lane C.E."/>
            <person name="Keeling P.J."/>
            <person name="Gray M.W."/>
            <person name="Grigoriev I.V."/>
            <person name="Archibald J.M."/>
        </authorList>
    </citation>
    <scope>NUCLEOTIDE SEQUENCE</scope>
    <source>
        <strain evidence="2 4">CCMP2712</strain>
    </source>
</reference>
<dbReference type="Proteomes" id="UP000011087">
    <property type="component" value="Unassembled WGS sequence"/>
</dbReference>
<accession>L1JS50</accession>
<dbReference type="EMBL" id="JH992977">
    <property type="protein sequence ID" value="EKX51015.1"/>
    <property type="molecule type" value="Genomic_DNA"/>
</dbReference>
<evidence type="ECO:0000313" key="2">
    <source>
        <dbReference type="EMBL" id="EKX51015.1"/>
    </source>
</evidence>
<evidence type="ECO:0000313" key="4">
    <source>
        <dbReference type="Proteomes" id="UP000011087"/>
    </source>
</evidence>
<evidence type="ECO:0000313" key="3">
    <source>
        <dbReference type="EnsemblProtists" id="EKX51015"/>
    </source>
</evidence>
<reference evidence="4" key="2">
    <citation type="submission" date="2012-11" db="EMBL/GenBank/DDBJ databases">
        <authorList>
            <person name="Kuo A."/>
            <person name="Curtis B.A."/>
            <person name="Tanifuji G."/>
            <person name="Burki F."/>
            <person name="Gruber A."/>
            <person name="Irimia M."/>
            <person name="Maruyama S."/>
            <person name="Arias M.C."/>
            <person name="Ball S.G."/>
            <person name="Gile G.H."/>
            <person name="Hirakawa Y."/>
            <person name="Hopkins J.F."/>
            <person name="Rensing S.A."/>
            <person name="Schmutz J."/>
            <person name="Symeonidi A."/>
            <person name="Elias M."/>
            <person name="Eveleigh R.J."/>
            <person name="Herman E.K."/>
            <person name="Klute M.J."/>
            <person name="Nakayama T."/>
            <person name="Obornik M."/>
            <person name="Reyes-Prieto A."/>
            <person name="Armbrust E.V."/>
            <person name="Aves S.J."/>
            <person name="Beiko R.G."/>
            <person name="Coutinho P."/>
            <person name="Dacks J.B."/>
            <person name="Durnford D.G."/>
            <person name="Fast N.M."/>
            <person name="Green B.R."/>
            <person name="Grisdale C."/>
            <person name="Hempe F."/>
            <person name="Henrissat B."/>
            <person name="Hoppner M.P."/>
            <person name="Ishida K.-I."/>
            <person name="Kim E."/>
            <person name="Koreny L."/>
            <person name="Kroth P.G."/>
            <person name="Liu Y."/>
            <person name="Malik S.-B."/>
            <person name="Maier U.G."/>
            <person name="McRose D."/>
            <person name="Mock T."/>
            <person name="Neilson J.A."/>
            <person name="Onodera N.T."/>
            <person name="Poole A.M."/>
            <person name="Pritham E.J."/>
            <person name="Richards T.A."/>
            <person name="Rocap G."/>
            <person name="Roy S.W."/>
            <person name="Sarai C."/>
            <person name="Schaack S."/>
            <person name="Shirato S."/>
            <person name="Slamovits C.H."/>
            <person name="Spencer D.F."/>
            <person name="Suzuki S."/>
            <person name="Worden A.Z."/>
            <person name="Zauner S."/>
            <person name="Barry K."/>
            <person name="Bell C."/>
            <person name="Bharti A.K."/>
            <person name="Crow J.A."/>
            <person name="Grimwood J."/>
            <person name="Kramer R."/>
            <person name="Lindquist E."/>
            <person name="Lucas S."/>
            <person name="Salamov A."/>
            <person name="McFadden G.I."/>
            <person name="Lane C.E."/>
            <person name="Keeling P.J."/>
            <person name="Gray M.W."/>
            <person name="Grigoriev I.V."/>
            <person name="Archibald J.M."/>
        </authorList>
    </citation>
    <scope>NUCLEOTIDE SEQUENCE</scope>
    <source>
        <strain evidence="4">CCMP2712</strain>
    </source>
</reference>
<proteinExistence type="predicted"/>
<keyword evidence="4" id="KW-1185">Reference proteome</keyword>
<dbReference type="HOGENOM" id="CLU_919646_0_0_1"/>
<dbReference type="GeneID" id="17307663"/>
<protein>
    <submittedName>
        <fullName evidence="2 3">Uncharacterized protein</fullName>
    </submittedName>
</protein>